<dbReference type="EMBL" id="VINQ01000007">
    <property type="protein sequence ID" value="KAA0914966.1"/>
    <property type="molecule type" value="Genomic_DNA"/>
</dbReference>
<name>A0A5A9ZD18_9RHOB</name>
<dbReference type="Pfam" id="PF00144">
    <property type="entry name" value="Beta-lactamase"/>
    <property type="match status" value="1"/>
</dbReference>
<dbReference type="PANTHER" id="PTHR43283:SF3">
    <property type="entry name" value="BETA-LACTAMASE FAMILY PROTEIN (AFU_ORTHOLOGUE AFUA_5G07500)"/>
    <property type="match status" value="1"/>
</dbReference>
<dbReference type="Gene3D" id="3.40.710.10">
    <property type="entry name" value="DD-peptidase/beta-lactamase superfamily"/>
    <property type="match status" value="1"/>
</dbReference>
<sequence length="422" mass="45371">MSISMRSIVFGAAVAIATSAIAADLPVVQPDEVGLSADKLNQIDKMLQDRIDSGDFPGAVLLVARNGKVAHVSALGKRKIDGDIMTDDTIFRIYSMTKPITSVVALMLVEEGKLDLNAPVSRYLPEFKEMTVATGTADDGAIQTEPAKRQIKVVDLMRHTAGLTYGFFGTGPARAALKAENPGNGEKTNREVAQVLGGLPLEYQPGTTWEYSRATDVLGAVIEVVDERTLGDAMRARVFEPLGMTHTGFSVDRTEDQSLIAEPNDDDRMIGHIAVFDPAEQRRFETGGGGLVSTAADYAKFMQMLLNEGTLEGTRLLSPFTVKYMLSDQLVGIEKGKYYLPGQNYGFGLGVAVRRVAGGAAEMGSVGDFYWGGAAGTYMMGDPSENLFFIFMVQSPSNGTAMRAALRNMVYGAMTNLGEVDD</sequence>
<dbReference type="InterPro" id="IPR012338">
    <property type="entry name" value="Beta-lactam/transpept-like"/>
</dbReference>
<dbReference type="AlphaFoldDB" id="A0A5A9ZD18"/>
<evidence type="ECO:0000313" key="4">
    <source>
        <dbReference type="Proteomes" id="UP000325291"/>
    </source>
</evidence>
<dbReference type="PANTHER" id="PTHR43283">
    <property type="entry name" value="BETA-LACTAMASE-RELATED"/>
    <property type="match status" value="1"/>
</dbReference>
<dbReference type="InterPro" id="IPR050789">
    <property type="entry name" value="Diverse_Enzym_Activities"/>
</dbReference>
<organism evidence="3 4">
    <name type="scientific">Aquicoccus porphyridii</name>
    <dbReference type="NCBI Taxonomy" id="1852029"/>
    <lineage>
        <taxon>Bacteria</taxon>
        <taxon>Pseudomonadati</taxon>
        <taxon>Pseudomonadota</taxon>
        <taxon>Alphaproteobacteria</taxon>
        <taxon>Rhodobacterales</taxon>
        <taxon>Paracoccaceae</taxon>
        <taxon>Aquicoccus</taxon>
    </lineage>
</organism>
<keyword evidence="1" id="KW-0732">Signal</keyword>
<evidence type="ECO:0000256" key="1">
    <source>
        <dbReference type="SAM" id="SignalP"/>
    </source>
</evidence>
<keyword evidence="4" id="KW-1185">Reference proteome</keyword>
<feature type="chain" id="PRO_5022885960" evidence="1">
    <location>
        <begin position="23"/>
        <end position="422"/>
    </location>
</feature>
<proteinExistence type="predicted"/>
<accession>A0A5A9ZD18</accession>
<dbReference type="RefSeq" id="WP_111368234.1">
    <property type="nucleotide sequence ID" value="NZ_VINQ01000007.1"/>
</dbReference>
<dbReference type="Proteomes" id="UP000325291">
    <property type="component" value="Unassembled WGS sequence"/>
</dbReference>
<feature type="domain" description="Beta-lactamase-related" evidence="2">
    <location>
        <begin position="43"/>
        <end position="407"/>
    </location>
</feature>
<dbReference type="SUPFAM" id="SSF56601">
    <property type="entry name" value="beta-lactamase/transpeptidase-like"/>
    <property type="match status" value="1"/>
</dbReference>
<comment type="caution">
    <text evidence="3">The sequence shown here is derived from an EMBL/GenBank/DDBJ whole genome shotgun (WGS) entry which is preliminary data.</text>
</comment>
<feature type="signal peptide" evidence="1">
    <location>
        <begin position="1"/>
        <end position="22"/>
    </location>
</feature>
<reference evidence="3 4" key="1">
    <citation type="submission" date="2019-07" db="EMBL/GenBank/DDBJ databases">
        <title>Aquicoccus porphyridii gen. nov., sp. nov., isolated from a small marine red alga, Porphyridium marinum.</title>
        <authorList>
            <person name="Liu L."/>
        </authorList>
    </citation>
    <scope>NUCLEOTIDE SEQUENCE [LARGE SCALE GENOMIC DNA]</scope>
    <source>
        <strain evidence="3 4">L1 8-17</strain>
    </source>
</reference>
<gene>
    <name evidence="3" type="ORF">FLO80_11410</name>
</gene>
<protein>
    <submittedName>
        <fullName evidence="3">Beta-lactamase family protein</fullName>
    </submittedName>
</protein>
<dbReference type="InterPro" id="IPR001466">
    <property type="entry name" value="Beta-lactam-related"/>
</dbReference>
<evidence type="ECO:0000313" key="3">
    <source>
        <dbReference type="EMBL" id="KAA0914966.1"/>
    </source>
</evidence>
<evidence type="ECO:0000259" key="2">
    <source>
        <dbReference type="Pfam" id="PF00144"/>
    </source>
</evidence>